<protein>
    <submittedName>
        <fullName evidence="1">Uncharacterized protein</fullName>
    </submittedName>
</protein>
<dbReference type="OrthoDB" id="6768014at2759"/>
<accession>A0A9P0JLH3</accession>
<organism evidence="1 2">
    <name type="scientific">Acanthoscelides obtectus</name>
    <name type="common">Bean weevil</name>
    <name type="synonym">Bruchus obtectus</name>
    <dbReference type="NCBI Taxonomy" id="200917"/>
    <lineage>
        <taxon>Eukaryota</taxon>
        <taxon>Metazoa</taxon>
        <taxon>Ecdysozoa</taxon>
        <taxon>Arthropoda</taxon>
        <taxon>Hexapoda</taxon>
        <taxon>Insecta</taxon>
        <taxon>Pterygota</taxon>
        <taxon>Neoptera</taxon>
        <taxon>Endopterygota</taxon>
        <taxon>Coleoptera</taxon>
        <taxon>Polyphaga</taxon>
        <taxon>Cucujiformia</taxon>
        <taxon>Chrysomeloidea</taxon>
        <taxon>Chrysomelidae</taxon>
        <taxon>Bruchinae</taxon>
        <taxon>Bruchini</taxon>
        <taxon>Acanthoscelides</taxon>
    </lineage>
</organism>
<gene>
    <name evidence="1" type="ORF">ACAOBT_LOCUS1680</name>
</gene>
<dbReference type="Proteomes" id="UP001152888">
    <property type="component" value="Unassembled WGS sequence"/>
</dbReference>
<comment type="caution">
    <text evidence="1">The sequence shown here is derived from an EMBL/GenBank/DDBJ whole genome shotgun (WGS) entry which is preliminary data.</text>
</comment>
<evidence type="ECO:0000313" key="1">
    <source>
        <dbReference type="EMBL" id="CAH1956660.1"/>
    </source>
</evidence>
<proteinExistence type="predicted"/>
<name>A0A9P0JLH3_ACAOB</name>
<reference evidence="1" key="1">
    <citation type="submission" date="2022-03" db="EMBL/GenBank/DDBJ databases">
        <authorList>
            <person name="Sayadi A."/>
        </authorList>
    </citation>
    <scope>NUCLEOTIDE SEQUENCE</scope>
</reference>
<evidence type="ECO:0000313" key="2">
    <source>
        <dbReference type="Proteomes" id="UP001152888"/>
    </source>
</evidence>
<sequence>MDEFEGPGKIIRARSLKRGKVEERITDRSPIAIHITVVVIRSETECMKFEMQGPSYTMYGVPGPTANSGLSAKGASSTQILIFEQLGPPIKPGPFWPIEYIIG</sequence>
<dbReference type="EMBL" id="CAKOFQ010006666">
    <property type="protein sequence ID" value="CAH1956660.1"/>
    <property type="molecule type" value="Genomic_DNA"/>
</dbReference>
<dbReference type="AlphaFoldDB" id="A0A9P0JLH3"/>
<keyword evidence="2" id="KW-1185">Reference proteome</keyword>